<name>A0A4Q0MG66_9SPHI</name>
<dbReference type="GO" id="GO:0000160">
    <property type="term" value="P:phosphorelay signal transduction system"/>
    <property type="evidence" value="ECO:0007669"/>
    <property type="project" value="InterPro"/>
</dbReference>
<dbReference type="InterPro" id="IPR011006">
    <property type="entry name" value="CheY-like_superfamily"/>
</dbReference>
<evidence type="ECO:0000259" key="3">
    <source>
        <dbReference type="PROSITE" id="PS50110"/>
    </source>
</evidence>
<protein>
    <submittedName>
        <fullName evidence="4">Response regulator</fullName>
    </submittedName>
</protein>
<dbReference type="CDD" id="cd17569">
    <property type="entry name" value="REC_HupR-like"/>
    <property type="match status" value="1"/>
</dbReference>
<dbReference type="PANTHER" id="PTHR44591">
    <property type="entry name" value="STRESS RESPONSE REGULATOR PROTEIN 1"/>
    <property type="match status" value="1"/>
</dbReference>
<evidence type="ECO:0000313" key="4">
    <source>
        <dbReference type="EMBL" id="RXF71979.1"/>
    </source>
</evidence>
<evidence type="ECO:0000313" key="5">
    <source>
        <dbReference type="Proteomes" id="UP000290848"/>
    </source>
</evidence>
<comment type="caution">
    <text evidence="4">The sequence shown here is derived from an EMBL/GenBank/DDBJ whole genome shotgun (WGS) entry which is preliminary data.</text>
</comment>
<dbReference type="Pfam" id="PF00072">
    <property type="entry name" value="Response_reg"/>
    <property type="match status" value="1"/>
</dbReference>
<dbReference type="SUPFAM" id="SSF52172">
    <property type="entry name" value="CheY-like"/>
    <property type="match status" value="1"/>
</dbReference>
<dbReference type="PANTHER" id="PTHR44591:SF19">
    <property type="entry name" value="TWO-COMPONENT RESPONSE REGULATOR-RELATED"/>
    <property type="match status" value="1"/>
</dbReference>
<dbReference type="InterPro" id="IPR001789">
    <property type="entry name" value="Sig_transdc_resp-reg_receiver"/>
</dbReference>
<sequence>MSIMLDKKIAVLYVDDEENNLISFKATFRLKYQVYTAISADEAIKIMETKPVDVIITDQRMPNMTGVEFLENIIGKYPDPMRILLTGYADMGAVVDAVNKGKIFHYLAKPWDENELDMTIQRAFEVYSERKNIKEMNGKLAVSNDQLEFLLRQKLLS</sequence>
<reference evidence="4 5" key="1">
    <citation type="submission" date="2018-12" db="EMBL/GenBank/DDBJ databases">
        <title>The Draft Genome Sequence of the Soil Bacterium Pedobacter tournemirensis R1.</title>
        <authorList>
            <person name="He J."/>
        </authorList>
    </citation>
    <scope>NUCLEOTIDE SEQUENCE [LARGE SCALE GENOMIC DNA]</scope>
    <source>
        <strain evidence="4 5">R1</strain>
    </source>
</reference>
<keyword evidence="1 2" id="KW-0597">Phosphoprotein</keyword>
<dbReference type="PROSITE" id="PS50110">
    <property type="entry name" value="RESPONSE_REGULATORY"/>
    <property type="match status" value="1"/>
</dbReference>
<organism evidence="4 5">
    <name type="scientific">Arcticibacter tournemirensis</name>
    <dbReference type="NCBI Taxonomy" id="699437"/>
    <lineage>
        <taxon>Bacteria</taxon>
        <taxon>Pseudomonadati</taxon>
        <taxon>Bacteroidota</taxon>
        <taxon>Sphingobacteriia</taxon>
        <taxon>Sphingobacteriales</taxon>
        <taxon>Sphingobacteriaceae</taxon>
        <taxon>Arcticibacter</taxon>
    </lineage>
</organism>
<accession>A0A4Q0MG66</accession>
<dbReference type="Proteomes" id="UP000290848">
    <property type="component" value="Unassembled WGS sequence"/>
</dbReference>
<dbReference type="AlphaFoldDB" id="A0A4Q0MG66"/>
<evidence type="ECO:0000256" key="1">
    <source>
        <dbReference type="ARBA" id="ARBA00022553"/>
    </source>
</evidence>
<dbReference type="SMART" id="SM00448">
    <property type="entry name" value="REC"/>
    <property type="match status" value="1"/>
</dbReference>
<dbReference type="InterPro" id="IPR050595">
    <property type="entry name" value="Bact_response_regulator"/>
</dbReference>
<evidence type="ECO:0000256" key="2">
    <source>
        <dbReference type="PROSITE-ProRule" id="PRU00169"/>
    </source>
</evidence>
<feature type="domain" description="Response regulatory" evidence="3">
    <location>
        <begin position="10"/>
        <end position="124"/>
    </location>
</feature>
<dbReference type="EMBL" id="RXOC01000002">
    <property type="protein sequence ID" value="RXF71979.1"/>
    <property type="molecule type" value="Genomic_DNA"/>
</dbReference>
<dbReference type="Gene3D" id="3.40.50.2300">
    <property type="match status" value="1"/>
</dbReference>
<gene>
    <name evidence="4" type="ORF">EKH83_03220</name>
</gene>
<feature type="modified residue" description="4-aspartylphosphate" evidence="2">
    <location>
        <position position="58"/>
    </location>
</feature>
<proteinExistence type="predicted"/>